<dbReference type="Proteomes" id="UP000663720">
    <property type="component" value="Chromosome"/>
</dbReference>
<dbReference type="EMBL" id="CP061799">
    <property type="protein sequence ID" value="QTA78457.1"/>
    <property type="molecule type" value="Genomic_DNA"/>
</dbReference>
<accession>A0A975B459</accession>
<protein>
    <submittedName>
        <fullName evidence="2">Type IV conjugative transfer system protein TraV</fullName>
    </submittedName>
</protein>
<feature type="transmembrane region" description="Helical" evidence="1">
    <location>
        <begin position="7"/>
        <end position="29"/>
    </location>
</feature>
<keyword evidence="1" id="KW-0472">Membrane</keyword>
<proteinExistence type="predicted"/>
<dbReference type="KEGG" id="dli:dnl_06790"/>
<keyword evidence="3" id="KW-1185">Reference proteome</keyword>
<evidence type="ECO:0000313" key="3">
    <source>
        <dbReference type="Proteomes" id="UP000663720"/>
    </source>
</evidence>
<dbReference type="AlphaFoldDB" id="A0A975B459"/>
<keyword evidence="1" id="KW-0812">Transmembrane</keyword>
<gene>
    <name evidence="2" type="ORF">dnl_06790</name>
</gene>
<dbReference type="Pfam" id="PF09676">
    <property type="entry name" value="TraV"/>
    <property type="match status" value="1"/>
</dbReference>
<dbReference type="InterPro" id="IPR014118">
    <property type="entry name" value="T4SS_TraV"/>
</dbReference>
<sequence length="267" mass="29927">MKYMKNTIYIILLISTGTFYGCGVMMGMVEKIVDPYSRKYKCPNPQGFDCIDLDASYAADQEIQSVKNENHTDSGHDMLSKPESDDLGDFITDDLKITLEQAAQNPGTEPVSEILMKHIRDRKSFPKIETRLLEQIAENYLQCIEDAEKKAKKMKMSDDAATKALHECSALLANVPGLVPFKSTELSEKLKIQRESDAKKNIAQSVSPGATPIRVPAKGIRIFIAPYVDNRDVFNQGHFIFTKVGEGRWVLPEETGKHNTAIKVLEK</sequence>
<evidence type="ECO:0000313" key="2">
    <source>
        <dbReference type="EMBL" id="QTA78457.1"/>
    </source>
</evidence>
<name>A0A975B459_9BACT</name>
<evidence type="ECO:0000256" key="1">
    <source>
        <dbReference type="SAM" id="Phobius"/>
    </source>
</evidence>
<reference evidence="2" key="1">
    <citation type="journal article" date="2021" name="Microb. Physiol.">
        <title>Proteogenomic Insights into the Physiology of Marine, Sulfate-Reducing, Filamentous Desulfonema limicola and Desulfonema magnum.</title>
        <authorList>
            <person name="Schnaars V."/>
            <person name="Wohlbrand L."/>
            <person name="Scheve S."/>
            <person name="Hinrichs C."/>
            <person name="Reinhardt R."/>
            <person name="Rabus R."/>
        </authorList>
    </citation>
    <scope>NUCLEOTIDE SEQUENCE</scope>
    <source>
        <strain evidence="2">5ac10</strain>
    </source>
</reference>
<keyword evidence="1" id="KW-1133">Transmembrane helix</keyword>
<organism evidence="2 3">
    <name type="scientific">Desulfonema limicola</name>
    <dbReference type="NCBI Taxonomy" id="45656"/>
    <lineage>
        <taxon>Bacteria</taxon>
        <taxon>Pseudomonadati</taxon>
        <taxon>Thermodesulfobacteriota</taxon>
        <taxon>Desulfobacteria</taxon>
        <taxon>Desulfobacterales</taxon>
        <taxon>Desulfococcaceae</taxon>
        <taxon>Desulfonema</taxon>
    </lineage>
</organism>
<dbReference type="PROSITE" id="PS51257">
    <property type="entry name" value="PROKAR_LIPOPROTEIN"/>
    <property type="match status" value="1"/>
</dbReference>